<keyword evidence="1" id="KW-1133">Transmembrane helix</keyword>
<dbReference type="AlphaFoldDB" id="A0A2G9TTQ4"/>
<feature type="transmembrane region" description="Helical" evidence="1">
    <location>
        <begin position="101"/>
        <end position="126"/>
    </location>
</feature>
<keyword evidence="1" id="KW-0472">Membrane</keyword>
<dbReference type="Pfam" id="PF10326">
    <property type="entry name" value="7TM_GPCR_Str"/>
    <property type="match status" value="1"/>
</dbReference>
<dbReference type="SUPFAM" id="SSF81321">
    <property type="entry name" value="Family A G protein-coupled receptor-like"/>
    <property type="match status" value="1"/>
</dbReference>
<keyword evidence="3" id="KW-1185">Reference proteome</keyword>
<evidence type="ECO:0000313" key="2">
    <source>
        <dbReference type="EMBL" id="PIO61393.1"/>
    </source>
</evidence>
<sequence length="198" mass="21952">ILLNWGVIIKVALWPSTALLEHIKNFVTLTTGPNSLECAYIGFSLEVPVQKGVDKKVASMFIILVLLAIIVIYSTIEINATLEKGAFSDVLRKLHQQMLKLLLLQTTCPLLLLHGPCFVACTFLFLGLTSTTILSCIISTLFALFPALSPVIIIVFLKDYREYTLSILRIKKQTMEPTFKIVSIMRSGAHGTQQEGTN</sequence>
<dbReference type="OrthoDB" id="5829307at2759"/>
<protein>
    <submittedName>
        <fullName evidence="2">Uncharacterized protein</fullName>
    </submittedName>
</protein>
<feature type="non-terminal residue" evidence="2">
    <location>
        <position position="1"/>
    </location>
</feature>
<name>A0A2G9TTQ4_TELCI</name>
<dbReference type="PANTHER" id="PTHR22943:SF248">
    <property type="entry name" value="SEVEN TM RECEPTOR"/>
    <property type="match status" value="1"/>
</dbReference>
<dbReference type="Proteomes" id="UP000230423">
    <property type="component" value="Unassembled WGS sequence"/>
</dbReference>
<accession>A0A2G9TTQ4</accession>
<feature type="transmembrane region" description="Helical" evidence="1">
    <location>
        <begin position="132"/>
        <end position="157"/>
    </location>
</feature>
<proteinExistence type="predicted"/>
<dbReference type="EMBL" id="KZ353683">
    <property type="protein sequence ID" value="PIO61393.1"/>
    <property type="molecule type" value="Genomic_DNA"/>
</dbReference>
<reference evidence="2 3" key="1">
    <citation type="submission" date="2015-09" db="EMBL/GenBank/DDBJ databases">
        <title>Draft genome of the parasitic nematode Teladorsagia circumcincta isolate WARC Sus (inbred).</title>
        <authorList>
            <person name="Mitreva M."/>
        </authorList>
    </citation>
    <scope>NUCLEOTIDE SEQUENCE [LARGE SCALE GENOMIC DNA]</scope>
    <source>
        <strain evidence="2 3">S</strain>
    </source>
</reference>
<evidence type="ECO:0000256" key="1">
    <source>
        <dbReference type="SAM" id="Phobius"/>
    </source>
</evidence>
<organism evidence="2 3">
    <name type="scientific">Teladorsagia circumcincta</name>
    <name type="common">Brown stomach worm</name>
    <name type="synonym">Ostertagia circumcincta</name>
    <dbReference type="NCBI Taxonomy" id="45464"/>
    <lineage>
        <taxon>Eukaryota</taxon>
        <taxon>Metazoa</taxon>
        <taxon>Ecdysozoa</taxon>
        <taxon>Nematoda</taxon>
        <taxon>Chromadorea</taxon>
        <taxon>Rhabditida</taxon>
        <taxon>Rhabditina</taxon>
        <taxon>Rhabditomorpha</taxon>
        <taxon>Strongyloidea</taxon>
        <taxon>Trichostrongylidae</taxon>
        <taxon>Teladorsagia</taxon>
    </lineage>
</organism>
<gene>
    <name evidence="2" type="ORF">TELCIR_17085</name>
</gene>
<dbReference type="InterPro" id="IPR019428">
    <property type="entry name" value="7TM_GPCR_serpentine_rcpt_Str"/>
</dbReference>
<keyword evidence="1" id="KW-0812">Transmembrane</keyword>
<evidence type="ECO:0000313" key="3">
    <source>
        <dbReference type="Proteomes" id="UP000230423"/>
    </source>
</evidence>
<feature type="transmembrane region" description="Helical" evidence="1">
    <location>
        <begin position="57"/>
        <end position="80"/>
    </location>
</feature>
<dbReference type="PANTHER" id="PTHR22943">
    <property type="entry name" value="7-TRANSMEMBRANE DOMAIN RECEPTOR C.ELEGANS"/>
    <property type="match status" value="1"/>
</dbReference>